<dbReference type="InterPro" id="IPR016035">
    <property type="entry name" value="Acyl_Trfase/lysoPLipase"/>
</dbReference>
<dbReference type="EMBL" id="CP091512">
    <property type="protein sequence ID" value="UOO93066.1"/>
    <property type="molecule type" value="Genomic_DNA"/>
</dbReference>
<dbReference type="PROSITE" id="PS51635">
    <property type="entry name" value="PNPLA"/>
    <property type="match status" value="1"/>
</dbReference>
<name>A0ABY4ECQ0_VITST</name>
<evidence type="ECO:0000256" key="1">
    <source>
        <dbReference type="ARBA" id="ARBA00022801"/>
    </source>
</evidence>
<evidence type="ECO:0000256" key="2">
    <source>
        <dbReference type="ARBA" id="ARBA00022963"/>
    </source>
</evidence>
<sequence>MSKHKRYLDLALQGGGSHGAFTWGVLDALLEDGRLSFQGISGTSAGAMNAVVLAAGFAEAKIEGMNETEAHLARCQLAREKLHDFWFAVGRVGTLMAASPVSFAAKMMPWMKPMLSPVQANPFDINPLRDILNRVVDFDCLTAQKCEDWMPQLFICATNVRTGKGKIFTNQQMSSQVVMASACLPMLYQTVEVDGEPYWDGGYAGNPALYPLIYSTPCHDILLVQINPMEIDALPKSMSDIQDRANQITFNAGLLSELRAIRFVTTLLDENKLDIKKYRKIYMHQVDGGADLLPLGAESKVKSDWNFLSQLFEKGRVAGAAWLETHFDDIGKKTTMASLL</sequence>
<feature type="active site" description="Proton acceptor" evidence="4">
    <location>
        <position position="200"/>
    </location>
</feature>
<evidence type="ECO:0000313" key="6">
    <source>
        <dbReference type="EMBL" id="UOO93066.1"/>
    </source>
</evidence>
<evidence type="ECO:0000313" key="7">
    <source>
        <dbReference type="Proteomes" id="UP000832034"/>
    </source>
</evidence>
<evidence type="ECO:0000256" key="3">
    <source>
        <dbReference type="ARBA" id="ARBA00023098"/>
    </source>
</evidence>
<dbReference type="InterPro" id="IPR050301">
    <property type="entry name" value="NTE"/>
</dbReference>
<organism evidence="6 7">
    <name type="scientific">Vitreoscilla stercoraria</name>
    <dbReference type="NCBI Taxonomy" id="61"/>
    <lineage>
        <taxon>Bacteria</taxon>
        <taxon>Pseudomonadati</taxon>
        <taxon>Pseudomonadota</taxon>
        <taxon>Betaproteobacteria</taxon>
        <taxon>Neisseriales</taxon>
        <taxon>Neisseriaceae</taxon>
        <taxon>Vitreoscilla</taxon>
    </lineage>
</organism>
<keyword evidence="1 4" id="KW-0378">Hydrolase</keyword>
<feature type="domain" description="PNPLA" evidence="5">
    <location>
        <begin position="10"/>
        <end position="213"/>
    </location>
</feature>
<dbReference type="RefSeq" id="WP_019958824.1">
    <property type="nucleotide sequence ID" value="NZ_CP091512.1"/>
</dbReference>
<dbReference type="SUPFAM" id="SSF52151">
    <property type="entry name" value="FabD/lysophospholipase-like"/>
    <property type="match status" value="1"/>
</dbReference>
<proteinExistence type="predicted"/>
<gene>
    <name evidence="6" type="ORF">LVJ81_03275</name>
</gene>
<evidence type="ECO:0000256" key="4">
    <source>
        <dbReference type="PROSITE-ProRule" id="PRU01161"/>
    </source>
</evidence>
<accession>A0ABY4ECQ0</accession>
<keyword evidence="2 4" id="KW-0442">Lipid degradation</keyword>
<feature type="short sequence motif" description="GXSXG" evidence="4">
    <location>
        <begin position="42"/>
        <end position="46"/>
    </location>
</feature>
<feature type="short sequence motif" description="GXGXXG" evidence="4">
    <location>
        <begin position="14"/>
        <end position="19"/>
    </location>
</feature>
<reference evidence="6" key="1">
    <citation type="submission" date="2021-12" db="EMBL/GenBank/DDBJ databases">
        <authorList>
            <person name="Veyrier F.J."/>
        </authorList>
    </citation>
    <scope>NUCLEOTIDE SEQUENCE</scope>
    <source>
        <strain evidence="6">SAG 1488-6</strain>
    </source>
</reference>
<dbReference type="PANTHER" id="PTHR14226">
    <property type="entry name" value="NEUROPATHY TARGET ESTERASE/SWISS CHEESE D.MELANOGASTER"/>
    <property type="match status" value="1"/>
</dbReference>
<reference evidence="6" key="2">
    <citation type="journal article" date="2022" name="Res Sq">
        <title>Evolution of multicellular longitudinally dividing oral cavity symbionts (Neisseriaceae).</title>
        <authorList>
            <person name="Nyongesa S."/>
            <person name="Weber P."/>
            <person name="Bernet E."/>
            <person name="Pullido F."/>
            <person name="Nieckarz M."/>
            <person name="Delaby M."/>
            <person name="Nieves C."/>
            <person name="Viehboeck T."/>
            <person name="Krause N."/>
            <person name="Rivera-Millot A."/>
            <person name="Nakamura A."/>
            <person name="Vischer N."/>
            <person name="VanNieuwenhze M."/>
            <person name="Brun Y."/>
            <person name="Cava F."/>
            <person name="Bulgheresi S."/>
            <person name="Veyrier F."/>
        </authorList>
    </citation>
    <scope>NUCLEOTIDE SEQUENCE</scope>
    <source>
        <strain evidence="6">SAG 1488-6</strain>
    </source>
</reference>
<evidence type="ECO:0000259" key="5">
    <source>
        <dbReference type="PROSITE" id="PS51635"/>
    </source>
</evidence>
<feature type="active site" description="Nucleophile" evidence="4">
    <location>
        <position position="44"/>
    </location>
</feature>
<dbReference type="Proteomes" id="UP000832034">
    <property type="component" value="Chromosome"/>
</dbReference>
<dbReference type="InterPro" id="IPR002641">
    <property type="entry name" value="PNPLA_dom"/>
</dbReference>
<keyword evidence="3 4" id="KW-0443">Lipid metabolism</keyword>
<dbReference type="PANTHER" id="PTHR14226:SF78">
    <property type="entry name" value="SLR0060 PROTEIN"/>
    <property type="match status" value="1"/>
</dbReference>
<dbReference type="Gene3D" id="3.40.1090.10">
    <property type="entry name" value="Cytosolic phospholipase A2 catalytic domain"/>
    <property type="match status" value="2"/>
</dbReference>
<keyword evidence="7" id="KW-1185">Reference proteome</keyword>
<dbReference type="Pfam" id="PF01734">
    <property type="entry name" value="Patatin"/>
    <property type="match status" value="1"/>
</dbReference>
<protein>
    <submittedName>
        <fullName evidence="6">Patatin-like phospholipase family protein</fullName>
    </submittedName>
</protein>
<feature type="short sequence motif" description="DGA/G" evidence="4">
    <location>
        <begin position="200"/>
        <end position="202"/>
    </location>
</feature>